<dbReference type="NCBIfam" id="TIGR00745">
    <property type="entry name" value="apbA_panE"/>
    <property type="match status" value="1"/>
</dbReference>
<evidence type="ECO:0000256" key="3">
    <source>
        <dbReference type="ARBA" id="ARBA00013014"/>
    </source>
</evidence>
<proteinExistence type="inferred from homology"/>
<dbReference type="Gene3D" id="3.40.50.720">
    <property type="entry name" value="NAD(P)-binding Rossmann-like Domain"/>
    <property type="match status" value="1"/>
</dbReference>
<dbReference type="STRING" id="1219080.VEZ01S_48_00150"/>
<dbReference type="GO" id="GO:0015940">
    <property type="term" value="P:pantothenate biosynthetic process"/>
    <property type="evidence" value="ECO:0007669"/>
    <property type="project" value="UniProtKB-UniPathway"/>
</dbReference>
<comment type="similarity">
    <text evidence="2 10">Belongs to the ketopantoate reductase family.</text>
</comment>
<gene>
    <name evidence="13" type="primary">panE</name>
    <name evidence="13" type="ORF">VEZ01S_48_00150</name>
</gene>
<evidence type="ECO:0000256" key="5">
    <source>
        <dbReference type="ARBA" id="ARBA00022655"/>
    </source>
</evidence>
<dbReference type="InterPro" id="IPR003710">
    <property type="entry name" value="ApbA"/>
</dbReference>
<dbReference type="GO" id="GO:0050661">
    <property type="term" value="F:NADP binding"/>
    <property type="evidence" value="ECO:0007669"/>
    <property type="project" value="TreeGrafter"/>
</dbReference>
<sequence length="294" mass="32167">MNITILGVGAIGSLWACYLHNAGHHVSLWSRDTAPSISLSFAQQAPIQFSANQISDMNNADLVIVAVKAWQVEQALLPIIPHLKKGCCVLFTHNGMGAVDPLLAQLSEHPVLFATTTHGALIDNQSKIQHTGQGQTTVGALNERGALLSSQIVPMLDHALAPVSWDDNIQQALWNKLAINCCINPLTAIHNCRNGELAQSETLTLIQALCVEISKVMTAEGLTCDSDALFAKSQQVIQATSANFSSMHQDIQHQRRTEIDYITGYLLQRAKAQQILTPYNQTLYQQIKQKEAQQ</sequence>
<dbReference type="Proteomes" id="UP000016562">
    <property type="component" value="Unassembled WGS sequence"/>
</dbReference>
<evidence type="ECO:0000313" key="14">
    <source>
        <dbReference type="Proteomes" id="UP000016562"/>
    </source>
</evidence>
<dbReference type="InterPro" id="IPR008927">
    <property type="entry name" value="6-PGluconate_DH-like_C_sf"/>
</dbReference>
<evidence type="ECO:0000259" key="12">
    <source>
        <dbReference type="Pfam" id="PF08546"/>
    </source>
</evidence>
<reference evidence="13 14" key="1">
    <citation type="submission" date="2013-09" db="EMBL/GenBank/DDBJ databases">
        <title>Whole genome shotgun sequence of Vibrio ezurae NBRC 102218.</title>
        <authorList>
            <person name="Yoshida I."/>
            <person name="Hosoyama A."/>
            <person name="Numata M."/>
            <person name="Hashimoto M."/>
            <person name="Hosoyama Y."/>
            <person name="Tsuchikane K."/>
            <person name="Noguchi M."/>
            <person name="Hirakata S."/>
            <person name="Ichikawa N."/>
            <person name="Ohji S."/>
            <person name="Yamazoe A."/>
            <person name="Fujita N."/>
        </authorList>
    </citation>
    <scope>NUCLEOTIDE SEQUENCE [LARGE SCALE GENOMIC DNA]</scope>
    <source>
        <strain evidence="13 14">NBRC 102218</strain>
    </source>
</reference>
<evidence type="ECO:0000256" key="8">
    <source>
        <dbReference type="ARBA" id="ARBA00032024"/>
    </source>
</evidence>
<accession>U3B510</accession>
<organism evidence="13 14">
    <name type="scientific">Vibrio ezurae NBRC 102218</name>
    <dbReference type="NCBI Taxonomy" id="1219080"/>
    <lineage>
        <taxon>Bacteria</taxon>
        <taxon>Pseudomonadati</taxon>
        <taxon>Pseudomonadota</taxon>
        <taxon>Gammaproteobacteria</taxon>
        <taxon>Vibrionales</taxon>
        <taxon>Vibrionaceae</taxon>
        <taxon>Vibrio</taxon>
    </lineage>
</organism>
<dbReference type="EMBL" id="BATM01000048">
    <property type="protein sequence ID" value="GAD81025.1"/>
    <property type="molecule type" value="Genomic_DNA"/>
</dbReference>
<keyword evidence="14" id="KW-1185">Reference proteome</keyword>
<name>U3B510_9VIBR</name>
<dbReference type="Pfam" id="PF02558">
    <property type="entry name" value="ApbA"/>
    <property type="match status" value="1"/>
</dbReference>
<dbReference type="PANTHER" id="PTHR43765:SF2">
    <property type="entry name" value="2-DEHYDROPANTOATE 2-REDUCTASE"/>
    <property type="match status" value="1"/>
</dbReference>
<keyword evidence="7 10" id="KW-0560">Oxidoreductase</keyword>
<evidence type="ECO:0000256" key="6">
    <source>
        <dbReference type="ARBA" id="ARBA00022857"/>
    </source>
</evidence>
<dbReference type="SUPFAM" id="SSF51735">
    <property type="entry name" value="NAD(P)-binding Rossmann-fold domains"/>
    <property type="match status" value="1"/>
</dbReference>
<dbReference type="PANTHER" id="PTHR43765">
    <property type="entry name" value="2-DEHYDROPANTOATE 2-REDUCTASE-RELATED"/>
    <property type="match status" value="1"/>
</dbReference>
<comment type="pathway">
    <text evidence="1 10">Cofactor biosynthesis; (R)-pantothenate biosynthesis; (R)-pantoate from 3-methyl-2-oxobutanoate: step 2/2.</text>
</comment>
<dbReference type="NCBIfam" id="NF005087">
    <property type="entry name" value="PRK06522.1-1"/>
    <property type="match status" value="1"/>
</dbReference>
<comment type="catalytic activity">
    <reaction evidence="9 10">
        <text>(R)-pantoate + NADP(+) = 2-dehydropantoate + NADPH + H(+)</text>
        <dbReference type="Rhea" id="RHEA:16233"/>
        <dbReference type="ChEBI" id="CHEBI:11561"/>
        <dbReference type="ChEBI" id="CHEBI:15378"/>
        <dbReference type="ChEBI" id="CHEBI:15980"/>
        <dbReference type="ChEBI" id="CHEBI:57783"/>
        <dbReference type="ChEBI" id="CHEBI:58349"/>
        <dbReference type="EC" id="1.1.1.169"/>
    </reaction>
</comment>
<comment type="caution">
    <text evidence="13">The sequence shown here is derived from an EMBL/GenBank/DDBJ whole genome shotgun (WGS) entry which is preliminary data.</text>
</comment>
<evidence type="ECO:0000256" key="10">
    <source>
        <dbReference type="RuleBase" id="RU362068"/>
    </source>
</evidence>
<dbReference type="GO" id="GO:0008677">
    <property type="term" value="F:2-dehydropantoate 2-reductase activity"/>
    <property type="evidence" value="ECO:0007669"/>
    <property type="project" value="UniProtKB-EC"/>
</dbReference>
<evidence type="ECO:0000256" key="4">
    <source>
        <dbReference type="ARBA" id="ARBA00019465"/>
    </source>
</evidence>
<feature type="domain" description="Ketopantoate reductase C-terminal" evidence="12">
    <location>
        <begin position="168"/>
        <end position="291"/>
    </location>
</feature>
<evidence type="ECO:0000259" key="11">
    <source>
        <dbReference type="Pfam" id="PF02558"/>
    </source>
</evidence>
<dbReference type="FunFam" id="1.10.1040.10:FF:000017">
    <property type="entry name" value="2-dehydropantoate 2-reductase"/>
    <property type="match status" value="1"/>
</dbReference>
<feature type="domain" description="Ketopantoate reductase N-terminal" evidence="11">
    <location>
        <begin position="3"/>
        <end position="142"/>
    </location>
</feature>
<dbReference type="SUPFAM" id="SSF48179">
    <property type="entry name" value="6-phosphogluconate dehydrogenase C-terminal domain-like"/>
    <property type="match status" value="1"/>
</dbReference>
<evidence type="ECO:0000256" key="9">
    <source>
        <dbReference type="ARBA" id="ARBA00048793"/>
    </source>
</evidence>
<protein>
    <recommendedName>
        <fullName evidence="4 10">2-dehydropantoate 2-reductase</fullName>
        <ecNumber evidence="3 10">1.1.1.169</ecNumber>
    </recommendedName>
    <alternativeName>
        <fullName evidence="8 10">Ketopantoate reductase</fullName>
    </alternativeName>
</protein>
<evidence type="ECO:0000313" key="13">
    <source>
        <dbReference type="EMBL" id="GAD81025.1"/>
    </source>
</evidence>
<evidence type="ECO:0000256" key="1">
    <source>
        <dbReference type="ARBA" id="ARBA00004994"/>
    </source>
</evidence>
<dbReference type="InterPro" id="IPR013328">
    <property type="entry name" value="6PGD_dom2"/>
</dbReference>
<dbReference type="EC" id="1.1.1.169" evidence="3 10"/>
<dbReference type="InterPro" id="IPR013332">
    <property type="entry name" value="KPR_N"/>
</dbReference>
<keyword evidence="5 10" id="KW-0566">Pantothenate biosynthesis</keyword>
<dbReference type="AlphaFoldDB" id="U3B510"/>
<dbReference type="eggNOG" id="COG1893">
    <property type="taxonomic scope" value="Bacteria"/>
</dbReference>
<dbReference type="Gene3D" id="1.10.1040.10">
    <property type="entry name" value="N-(1-d-carboxylethyl)-l-norvaline Dehydrogenase, domain 2"/>
    <property type="match status" value="1"/>
</dbReference>
<evidence type="ECO:0000256" key="7">
    <source>
        <dbReference type="ARBA" id="ARBA00023002"/>
    </source>
</evidence>
<dbReference type="InterPro" id="IPR036291">
    <property type="entry name" value="NAD(P)-bd_dom_sf"/>
</dbReference>
<evidence type="ECO:0000256" key="2">
    <source>
        <dbReference type="ARBA" id="ARBA00007870"/>
    </source>
</evidence>
<keyword evidence="6 10" id="KW-0521">NADP</keyword>
<dbReference type="Pfam" id="PF08546">
    <property type="entry name" value="ApbA_C"/>
    <property type="match status" value="1"/>
</dbReference>
<dbReference type="OrthoDB" id="6530772at2"/>
<dbReference type="InterPro" id="IPR013752">
    <property type="entry name" value="KPA_reductase"/>
</dbReference>
<dbReference type="RefSeq" id="WP_021714724.1">
    <property type="nucleotide sequence ID" value="NZ_BATM01000048.1"/>
</dbReference>
<comment type="function">
    <text evidence="10">Catalyzes the NADPH-dependent reduction of ketopantoate into pantoic acid.</text>
</comment>
<dbReference type="InterPro" id="IPR050838">
    <property type="entry name" value="Ketopantoate_reductase"/>
</dbReference>
<dbReference type="GO" id="GO:0005737">
    <property type="term" value="C:cytoplasm"/>
    <property type="evidence" value="ECO:0007669"/>
    <property type="project" value="TreeGrafter"/>
</dbReference>
<dbReference type="UniPathway" id="UPA00028">
    <property type="reaction ID" value="UER00004"/>
</dbReference>